<accession>A0A1E3Q6T9</accession>
<dbReference type="AlphaFoldDB" id="A0A1E3Q6T9"/>
<proteinExistence type="predicted"/>
<evidence type="ECO:0000313" key="2">
    <source>
        <dbReference type="Proteomes" id="UP000094385"/>
    </source>
</evidence>
<evidence type="ECO:0000313" key="1">
    <source>
        <dbReference type="EMBL" id="ODQ73298.1"/>
    </source>
</evidence>
<name>A0A1E3Q6T9_LIPST</name>
<protein>
    <submittedName>
        <fullName evidence="1">Uncharacterized protein</fullName>
    </submittedName>
</protein>
<keyword evidence="2" id="KW-1185">Reference proteome</keyword>
<reference evidence="1 2" key="1">
    <citation type="journal article" date="2016" name="Proc. Natl. Acad. Sci. U.S.A.">
        <title>Comparative genomics of biotechnologically important yeasts.</title>
        <authorList>
            <person name="Riley R."/>
            <person name="Haridas S."/>
            <person name="Wolfe K.H."/>
            <person name="Lopes M.R."/>
            <person name="Hittinger C.T."/>
            <person name="Goeker M."/>
            <person name="Salamov A.A."/>
            <person name="Wisecaver J.H."/>
            <person name="Long T.M."/>
            <person name="Calvey C.H."/>
            <person name="Aerts A.L."/>
            <person name="Barry K.W."/>
            <person name="Choi C."/>
            <person name="Clum A."/>
            <person name="Coughlan A.Y."/>
            <person name="Deshpande S."/>
            <person name="Douglass A.P."/>
            <person name="Hanson S.J."/>
            <person name="Klenk H.-P."/>
            <person name="LaButti K.M."/>
            <person name="Lapidus A."/>
            <person name="Lindquist E.A."/>
            <person name="Lipzen A.M."/>
            <person name="Meier-Kolthoff J.P."/>
            <person name="Ohm R.A."/>
            <person name="Otillar R.P."/>
            <person name="Pangilinan J.L."/>
            <person name="Peng Y."/>
            <person name="Rokas A."/>
            <person name="Rosa C.A."/>
            <person name="Scheuner C."/>
            <person name="Sibirny A.A."/>
            <person name="Slot J.C."/>
            <person name="Stielow J.B."/>
            <person name="Sun H."/>
            <person name="Kurtzman C.P."/>
            <person name="Blackwell M."/>
            <person name="Grigoriev I.V."/>
            <person name="Jeffries T.W."/>
        </authorList>
    </citation>
    <scope>NUCLEOTIDE SEQUENCE [LARGE SCALE GENOMIC DNA]</scope>
    <source>
        <strain evidence="1 2">NRRL Y-11557</strain>
    </source>
</reference>
<gene>
    <name evidence="1" type="ORF">LIPSTDRAFT_71677</name>
</gene>
<sequence length="76" mass="9171">MGVFLPASLHLYQRIYVSQQPKVQTARLDCSKVSRRLIFLIVLVFARRIYTRRRSRWHTMLLREYDRSSIDIAINF</sequence>
<organism evidence="1 2">
    <name type="scientific">Lipomyces starkeyi NRRL Y-11557</name>
    <dbReference type="NCBI Taxonomy" id="675824"/>
    <lineage>
        <taxon>Eukaryota</taxon>
        <taxon>Fungi</taxon>
        <taxon>Dikarya</taxon>
        <taxon>Ascomycota</taxon>
        <taxon>Saccharomycotina</taxon>
        <taxon>Lipomycetes</taxon>
        <taxon>Lipomycetales</taxon>
        <taxon>Lipomycetaceae</taxon>
        <taxon>Lipomyces</taxon>
    </lineage>
</organism>
<dbReference type="EMBL" id="KV454294">
    <property type="protein sequence ID" value="ODQ73298.1"/>
    <property type="molecule type" value="Genomic_DNA"/>
</dbReference>
<dbReference type="Proteomes" id="UP000094385">
    <property type="component" value="Unassembled WGS sequence"/>
</dbReference>